<dbReference type="Proteomes" id="UP001465426">
    <property type="component" value="Unassembled WGS sequence"/>
</dbReference>
<evidence type="ECO:0000313" key="2">
    <source>
        <dbReference type="EMBL" id="MEQ2468604.1"/>
    </source>
</evidence>
<reference evidence="2 3" key="1">
    <citation type="submission" date="2024-03" db="EMBL/GenBank/DDBJ databases">
        <title>Human intestinal bacterial collection.</title>
        <authorList>
            <person name="Pauvert C."/>
            <person name="Hitch T.C.A."/>
            <person name="Clavel T."/>
        </authorList>
    </citation>
    <scope>NUCLEOTIDE SEQUENCE [LARGE SCALE GENOMIC DNA]</scope>
    <source>
        <strain evidence="2 3">CLA-SR-H024</strain>
    </source>
</reference>
<feature type="domain" description="N-acetyltransferase" evidence="1">
    <location>
        <begin position="142"/>
        <end position="282"/>
    </location>
</feature>
<dbReference type="Pfam" id="PF00583">
    <property type="entry name" value="Acetyltransf_1"/>
    <property type="match status" value="1"/>
</dbReference>
<dbReference type="Gene3D" id="3.40.630.30">
    <property type="match status" value="1"/>
</dbReference>
<dbReference type="EMBL" id="JBBMFN010000122">
    <property type="protein sequence ID" value="MEQ2468604.1"/>
    <property type="molecule type" value="Genomic_DNA"/>
</dbReference>
<proteinExistence type="predicted"/>
<keyword evidence="3" id="KW-1185">Reference proteome</keyword>
<dbReference type="GO" id="GO:0016746">
    <property type="term" value="F:acyltransferase activity"/>
    <property type="evidence" value="ECO:0007669"/>
    <property type="project" value="UniProtKB-KW"/>
</dbReference>
<evidence type="ECO:0000259" key="1">
    <source>
        <dbReference type="PROSITE" id="PS51186"/>
    </source>
</evidence>
<dbReference type="PROSITE" id="PS51186">
    <property type="entry name" value="GNAT"/>
    <property type="match status" value="1"/>
</dbReference>
<organism evidence="2 3">
    <name type="scientific">Niallia hominis</name>
    <dbReference type="NCBI Taxonomy" id="3133173"/>
    <lineage>
        <taxon>Bacteria</taxon>
        <taxon>Bacillati</taxon>
        <taxon>Bacillota</taxon>
        <taxon>Bacilli</taxon>
        <taxon>Bacillales</taxon>
        <taxon>Bacillaceae</taxon>
        <taxon>Niallia</taxon>
    </lineage>
</organism>
<accession>A0ABV1F9P0</accession>
<dbReference type="RefSeq" id="WP_251629892.1">
    <property type="nucleotide sequence ID" value="NZ_JBBMFN010000122.1"/>
</dbReference>
<keyword evidence="2" id="KW-0808">Transferase</keyword>
<protein>
    <submittedName>
        <fullName evidence="2">GNAT family N-acetyltransferase</fullName>
        <ecNumber evidence="2">2.3.1.-</ecNumber>
    </submittedName>
</protein>
<keyword evidence="2" id="KW-0012">Acyltransferase</keyword>
<dbReference type="InterPro" id="IPR000182">
    <property type="entry name" value="GNAT_dom"/>
</dbReference>
<dbReference type="SUPFAM" id="SSF55729">
    <property type="entry name" value="Acyl-CoA N-acyltransferases (Nat)"/>
    <property type="match status" value="1"/>
</dbReference>
<evidence type="ECO:0000313" key="3">
    <source>
        <dbReference type="Proteomes" id="UP001465426"/>
    </source>
</evidence>
<dbReference type="EC" id="2.3.1.-" evidence="2"/>
<comment type="caution">
    <text evidence="2">The sequence shown here is derived from an EMBL/GenBank/DDBJ whole genome shotgun (WGS) entry which is preliminary data.</text>
</comment>
<gene>
    <name evidence="2" type="ORF">WMO63_23410</name>
</gene>
<dbReference type="InterPro" id="IPR016181">
    <property type="entry name" value="Acyl_CoA_acyltransferase"/>
</dbReference>
<name>A0ABV1F9P0_9BACI</name>
<sequence length="282" mass="32222">MLLVQKFYDVNDFKRVMLPLLEKEEAVNGLPLGILMNINKMIKPIIMAGVYKDEQPILMLFQTHPKQIIVSIFPGMTPLELPLVSKLIHENIEEIPGFIGEKAIVQELAQHIAALRQVNVVLGMDQRIYQLNEVKKKPSNVGHFRWITSRDQALIQQWIYDFAQSINQPLEMEQAGIRAEEIIQGGKLAGWEVDNQLVSMANASRPTKNNITINFVYTPESYRRKGYATNCVAELSERLLKSGYSSTSLYTDITNPTSNKIYMDIGYEPMKDSILLFFEKKN</sequence>